<name>A0A4Y2PF97_ARAVE</name>
<keyword evidence="2" id="KW-1185">Reference proteome</keyword>
<evidence type="ECO:0000313" key="2">
    <source>
        <dbReference type="Proteomes" id="UP000499080"/>
    </source>
</evidence>
<sequence>MDVVQNVLSFNPRKIMDGDRLSPTIHSISQWLEQCWRNGVLRQLGPSTPATAVSQTISHLVLRASPEETNDLSHVIDHLPMGHLSFLSLLRPHPSLQRTGGAID</sequence>
<dbReference type="EMBL" id="BGPR01011132">
    <property type="protein sequence ID" value="GBN49782.1"/>
    <property type="molecule type" value="Genomic_DNA"/>
</dbReference>
<accession>A0A4Y2PF97</accession>
<evidence type="ECO:0000313" key="1">
    <source>
        <dbReference type="EMBL" id="GBN49782.1"/>
    </source>
</evidence>
<organism evidence="1 2">
    <name type="scientific">Araneus ventricosus</name>
    <name type="common">Orbweaver spider</name>
    <name type="synonym">Epeira ventricosa</name>
    <dbReference type="NCBI Taxonomy" id="182803"/>
    <lineage>
        <taxon>Eukaryota</taxon>
        <taxon>Metazoa</taxon>
        <taxon>Ecdysozoa</taxon>
        <taxon>Arthropoda</taxon>
        <taxon>Chelicerata</taxon>
        <taxon>Arachnida</taxon>
        <taxon>Araneae</taxon>
        <taxon>Araneomorphae</taxon>
        <taxon>Entelegynae</taxon>
        <taxon>Araneoidea</taxon>
        <taxon>Araneidae</taxon>
        <taxon>Araneus</taxon>
    </lineage>
</organism>
<gene>
    <name evidence="1" type="ORF">AVEN_74072_1</name>
</gene>
<protein>
    <submittedName>
        <fullName evidence="1">Uncharacterized protein</fullName>
    </submittedName>
</protein>
<dbReference type="OrthoDB" id="6413466at2759"/>
<dbReference type="AlphaFoldDB" id="A0A4Y2PF97"/>
<dbReference type="Proteomes" id="UP000499080">
    <property type="component" value="Unassembled WGS sequence"/>
</dbReference>
<comment type="caution">
    <text evidence="1">The sequence shown here is derived from an EMBL/GenBank/DDBJ whole genome shotgun (WGS) entry which is preliminary data.</text>
</comment>
<proteinExistence type="predicted"/>
<reference evidence="1 2" key="1">
    <citation type="journal article" date="2019" name="Sci. Rep.">
        <title>Orb-weaving spider Araneus ventricosus genome elucidates the spidroin gene catalogue.</title>
        <authorList>
            <person name="Kono N."/>
            <person name="Nakamura H."/>
            <person name="Ohtoshi R."/>
            <person name="Moran D.A.P."/>
            <person name="Shinohara A."/>
            <person name="Yoshida Y."/>
            <person name="Fujiwara M."/>
            <person name="Mori M."/>
            <person name="Tomita M."/>
            <person name="Arakawa K."/>
        </authorList>
    </citation>
    <scope>NUCLEOTIDE SEQUENCE [LARGE SCALE GENOMIC DNA]</scope>
</reference>